<feature type="region of interest" description="Disordered" evidence="2">
    <location>
        <begin position="1287"/>
        <end position="1315"/>
    </location>
</feature>
<evidence type="ECO:0000256" key="2">
    <source>
        <dbReference type="SAM" id="MobiDB-lite"/>
    </source>
</evidence>
<evidence type="ECO:0008006" key="5">
    <source>
        <dbReference type="Google" id="ProtNLM"/>
    </source>
</evidence>
<evidence type="ECO:0000313" key="3">
    <source>
        <dbReference type="EMBL" id="EFJ30854.1"/>
    </source>
</evidence>
<dbReference type="GO" id="GO:0006310">
    <property type="term" value="P:DNA recombination"/>
    <property type="evidence" value="ECO:0000318"/>
    <property type="project" value="GO_Central"/>
</dbReference>
<dbReference type="GO" id="GO:0007059">
    <property type="term" value="P:chromosome segregation"/>
    <property type="evidence" value="ECO:0000318"/>
    <property type="project" value="GO_Central"/>
</dbReference>
<feature type="region of interest" description="Disordered" evidence="2">
    <location>
        <begin position="1023"/>
        <end position="1045"/>
    </location>
</feature>
<feature type="region of interest" description="Disordered" evidence="2">
    <location>
        <begin position="903"/>
        <end position="932"/>
    </location>
</feature>
<dbReference type="InterPro" id="IPR013762">
    <property type="entry name" value="Integrase-like_cat_sf"/>
</dbReference>
<feature type="compositionally biased region" description="Low complexity" evidence="2">
    <location>
        <begin position="609"/>
        <end position="627"/>
    </location>
</feature>
<dbReference type="InParanoid" id="D8RBV8"/>
<feature type="compositionally biased region" description="Basic and acidic residues" evidence="2">
    <location>
        <begin position="157"/>
        <end position="182"/>
    </location>
</feature>
<dbReference type="Proteomes" id="UP000001514">
    <property type="component" value="Unassembled WGS sequence"/>
</dbReference>
<dbReference type="HOGENOM" id="CLU_254320_0_0_1"/>
<feature type="region of interest" description="Disordered" evidence="2">
    <location>
        <begin position="609"/>
        <end position="632"/>
    </location>
</feature>
<feature type="region of interest" description="Disordered" evidence="2">
    <location>
        <begin position="656"/>
        <end position="677"/>
    </location>
</feature>
<dbReference type="Gene3D" id="1.10.443.10">
    <property type="entry name" value="Intergrase catalytic core"/>
    <property type="match status" value="2"/>
</dbReference>
<sequence length="1401" mass="158440">MGGLEQAAVFPGLFEPFSERYSAFSNYNYECLQHSNERLYEADGTQEGGKHGTVRYDHSGKARRMAMSSILYNRYDHTGRLKNYQDKFRKVSEYIVWCYDAGLTLFNSGGNDNQQTQNREQQQQNFGGSGQQQPSPREEIHEQELNHHQVLDVIEEQKGGHDKQHETVHETMPEPMPEHGEQQESISGDKSMVIAKGFRVFCADAVRLSDSLRSGSGSGKAVAARNFAAVSCGAQGSRSLFVLGGIAASVVGVVGMVGERNTASHVIRKAALETTRPTSTGSKHVYLSMAELKAILTLPEFLPNSPNGLFWLVVLFCMNFFLNFFCLKFNQRVSKNYEVDLMNCKNMDQQPAVDLYEIAAPLVYKFEPFSERYSAFSNYNYECLQHSNERLYEADGTQEGGKHGTIRYDHSGKARRMAMSSILYNRYDRTGRLKNYQDKFRKASEYIVWCYEAGLTLFNLGGNDNQQTQNREQQQQNFVDTTSNMRLCTRLCQSLCRSMASNLDDNELLLALVKDARAAKALALPTITSTFHHCSVSNYVIVVNGHSQTKFSRTWMTAARFSRTWQLAATNGWMKLTGEPQPVKKEFPGFLCRRREAVGFSQKWQWQRQSSSGKASAAAAGQQQLAKMDPPSFDLGLSQNAADLVENAAPFLNSVCPGRNRSGRGGRGRRGRREVGRQPFRPIVPNEEDENPLKLELSHQLALFYKHVLRDDGKPYPPTTLRDMNAASHGQSMCTCGWLSLRQFSHCQSFYLTVLMDCFEFFLSQIQPTCFQKLRSGSDELTDNWYCRVARIGEHKISEVVKLVAEKTGLSLSAKDIRHSAITTMSVCNTPMKDYMKLMGHKRVENMEQYDHSGKARRMAMSSILYNRYDHTGRLKNYQDKFRKASEYIVWCYEAGLTLFNSGGNDNQQTQNREQQQQNFGGSGQQQPSPREEIHEKELNHHQVLDVIEEQWTRQATRDYLDDNELLLALAKDPRAVKALALPTITSTFHHCSNLDDSSHVLQNLAAGRVFCADAVRLSDSLRSGNGSDKAVAARRQQQRQGSSSLPRNFAAVSCGAQGSRSLFVLGGIAVGVVGVVGVVGERNAASHNFFYLKFNQRVSKNYEVDLMNCKNMDQQPAVDLYEIAAPSVYKAFKLFFDKHPTVGDGEDLNKRPFFLACNDCFNRTDNWYCRVARIGEHKISEVVKLVAKKTGLSLSAKDIRHSAITTMSVCNTPMKDYMKLMGHKRVENMEQYDHSGKARRMAMSSILYNWYDHTGRLKNYQDKFQKASEYIVRCYEAGLTLFNLGGNDNQQTQNREQQQQNFGGFGQQQPSPREEIHEQELNHHQVLDVIEEHGHDKQHEIVHKTVPELVPEHGEQQESISGDKDLDDNELLLALAKDPRAVKALALPTITSTFHHCSPK</sequence>
<proteinExistence type="predicted"/>
<evidence type="ECO:0000256" key="1">
    <source>
        <dbReference type="ARBA" id="ARBA00023172"/>
    </source>
</evidence>
<feature type="compositionally biased region" description="Low complexity" evidence="2">
    <location>
        <begin position="111"/>
        <end position="126"/>
    </location>
</feature>
<protein>
    <recommendedName>
        <fullName evidence="5">Tyr recombinase domain-containing protein</fullName>
    </recommendedName>
</protein>
<dbReference type="KEGG" id="smo:SELMODRAFT_409570"/>
<feature type="compositionally biased region" description="Basic residues" evidence="2">
    <location>
        <begin position="661"/>
        <end position="672"/>
    </location>
</feature>
<keyword evidence="1" id="KW-0233">DNA recombination</keyword>
<organism evidence="4">
    <name type="scientific">Selaginella moellendorffii</name>
    <name type="common">Spikemoss</name>
    <dbReference type="NCBI Taxonomy" id="88036"/>
    <lineage>
        <taxon>Eukaryota</taxon>
        <taxon>Viridiplantae</taxon>
        <taxon>Streptophyta</taxon>
        <taxon>Embryophyta</taxon>
        <taxon>Tracheophyta</taxon>
        <taxon>Lycopodiopsida</taxon>
        <taxon>Selaginellales</taxon>
        <taxon>Selaginellaceae</taxon>
        <taxon>Selaginella</taxon>
    </lineage>
</organism>
<evidence type="ECO:0000313" key="4">
    <source>
        <dbReference type="Proteomes" id="UP000001514"/>
    </source>
</evidence>
<keyword evidence="4" id="KW-1185">Reference proteome</keyword>
<dbReference type="InterPro" id="IPR011010">
    <property type="entry name" value="DNA_brk_join_enz"/>
</dbReference>
<feature type="compositionally biased region" description="Low complexity" evidence="2">
    <location>
        <begin position="1290"/>
        <end position="1303"/>
    </location>
</feature>
<feature type="compositionally biased region" description="Low complexity" evidence="2">
    <location>
        <begin position="905"/>
        <end position="920"/>
    </location>
</feature>
<name>D8RBV8_SELML</name>
<gene>
    <name evidence="3" type="ORF">SELMODRAFT_409570</name>
</gene>
<reference evidence="3 4" key="1">
    <citation type="journal article" date="2011" name="Science">
        <title>The Selaginella genome identifies genetic changes associated with the evolution of vascular plants.</title>
        <authorList>
            <person name="Banks J.A."/>
            <person name="Nishiyama T."/>
            <person name="Hasebe M."/>
            <person name="Bowman J.L."/>
            <person name="Gribskov M."/>
            <person name="dePamphilis C."/>
            <person name="Albert V.A."/>
            <person name="Aono N."/>
            <person name="Aoyama T."/>
            <person name="Ambrose B.A."/>
            <person name="Ashton N.W."/>
            <person name="Axtell M.J."/>
            <person name="Barker E."/>
            <person name="Barker M.S."/>
            <person name="Bennetzen J.L."/>
            <person name="Bonawitz N.D."/>
            <person name="Chapple C."/>
            <person name="Cheng C."/>
            <person name="Correa L.G."/>
            <person name="Dacre M."/>
            <person name="DeBarry J."/>
            <person name="Dreyer I."/>
            <person name="Elias M."/>
            <person name="Engstrom E.M."/>
            <person name="Estelle M."/>
            <person name="Feng L."/>
            <person name="Finet C."/>
            <person name="Floyd S.K."/>
            <person name="Frommer W.B."/>
            <person name="Fujita T."/>
            <person name="Gramzow L."/>
            <person name="Gutensohn M."/>
            <person name="Harholt J."/>
            <person name="Hattori M."/>
            <person name="Heyl A."/>
            <person name="Hirai T."/>
            <person name="Hiwatashi Y."/>
            <person name="Ishikawa M."/>
            <person name="Iwata M."/>
            <person name="Karol K.G."/>
            <person name="Koehler B."/>
            <person name="Kolukisaoglu U."/>
            <person name="Kubo M."/>
            <person name="Kurata T."/>
            <person name="Lalonde S."/>
            <person name="Li K."/>
            <person name="Li Y."/>
            <person name="Litt A."/>
            <person name="Lyons E."/>
            <person name="Manning G."/>
            <person name="Maruyama T."/>
            <person name="Michael T.P."/>
            <person name="Mikami K."/>
            <person name="Miyazaki S."/>
            <person name="Morinaga S."/>
            <person name="Murata T."/>
            <person name="Mueller-Roeber B."/>
            <person name="Nelson D.R."/>
            <person name="Obara M."/>
            <person name="Oguri Y."/>
            <person name="Olmstead R.G."/>
            <person name="Onodera N."/>
            <person name="Petersen B.L."/>
            <person name="Pils B."/>
            <person name="Prigge M."/>
            <person name="Rensing S.A."/>
            <person name="Riano-Pachon D.M."/>
            <person name="Roberts A.W."/>
            <person name="Sato Y."/>
            <person name="Scheller H.V."/>
            <person name="Schulz B."/>
            <person name="Schulz C."/>
            <person name="Shakirov E.V."/>
            <person name="Shibagaki N."/>
            <person name="Shinohara N."/>
            <person name="Shippen D.E."/>
            <person name="Soerensen I."/>
            <person name="Sotooka R."/>
            <person name="Sugimoto N."/>
            <person name="Sugita M."/>
            <person name="Sumikawa N."/>
            <person name="Tanurdzic M."/>
            <person name="Theissen G."/>
            <person name="Ulvskov P."/>
            <person name="Wakazuki S."/>
            <person name="Weng J.K."/>
            <person name="Willats W.W."/>
            <person name="Wipf D."/>
            <person name="Wolf P.G."/>
            <person name="Yang L."/>
            <person name="Zimmer A.D."/>
            <person name="Zhu Q."/>
            <person name="Mitros T."/>
            <person name="Hellsten U."/>
            <person name="Loque D."/>
            <person name="Otillar R."/>
            <person name="Salamov A."/>
            <person name="Schmutz J."/>
            <person name="Shapiro H."/>
            <person name="Lindquist E."/>
            <person name="Lucas S."/>
            <person name="Rokhsar D."/>
            <person name="Grigoriev I.V."/>
        </authorList>
    </citation>
    <scope>NUCLEOTIDE SEQUENCE [LARGE SCALE GENOMIC DNA]</scope>
</reference>
<dbReference type="GO" id="GO:0003677">
    <property type="term" value="F:DNA binding"/>
    <property type="evidence" value="ECO:0007669"/>
    <property type="project" value="InterPro"/>
</dbReference>
<dbReference type="GO" id="GO:0009009">
    <property type="term" value="F:site-specific recombinase activity"/>
    <property type="evidence" value="ECO:0000318"/>
    <property type="project" value="GO_Central"/>
</dbReference>
<dbReference type="EMBL" id="GL377575">
    <property type="protein sequence ID" value="EFJ30854.1"/>
    <property type="molecule type" value="Genomic_DNA"/>
</dbReference>
<feature type="region of interest" description="Disordered" evidence="2">
    <location>
        <begin position="157"/>
        <end position="184"/>
    </location>
</feature>
<feature type="region of interest" description="Disordered" evidence="2">
    <location>
        <begin position="109"/>
        <end position="139"/>
    </location>
</feature>
<dbReference type="Gramene" id="EFJ30854">
    <property type="protein sequence ID" value="EFJ30854"/>
    <property type="gene ID" value="SELMODRAFT_409570"/>
</dbReference>
<dbReference type="SUPFAM" id="SSF56349">
    <property type="entry name" value="DNA breaking-rejoining enzymes"/>
    <property type="match status" value="2"/>
</dbReference>
<accession>D8RBV8</accession>